<dbReference type="GO" id="GO:0008270">
    <property type="term" value="F:zinc ion binding"/>
    <property type="evidence" value="ECO:0007669"/>
    <property type="project" value="UniProtKB-KW"/>
</dbReference>
<sequence>MYARPRRDALRATTDIEPLDTARAFDFKYFNSIQSEMLEFLVNTRRSFVMSAPTGSGKTTVFELAMLAALRGPNATEGGLSAARGRRKVIYLAPSRALVSEKAREWRERLGRIGITFAELTGDNDFGGDVWGEIENVDAILATPEKFDRVTRLDANRGGMSFFSDVAAVLIDEVHLIGDIRGGCLEAIVSRLKLLSKSSALLQSHLRNVRFGAVSATIPNIENLANWLGANRDGTFVFGEEFRPVKLQTYVRSFPDTTSDFLFNKYLKQKVFAVIREFYRGKQTLVFLGSRNDAQQTAKQLVVDSRRQFVNPQLSQFLLEASMQAQNKHLAECITAGVAFHHAGLERGDRELVEGLFCSRAIMVLCSTSTLAVGVNLPAYLCVVAGTDIYDGGGAYKEISMDTLLQMIGRAGRPQFDTEGVAVVMTKNSLRSRYEGLVHGKYPLESSLGSSLPEYLNAEISCRTVNTVDDVLEWVQSTYYYIRVCAEPRKYGIKNDDTVTEHVKRLIKATLDELIASGMCAVVGNSALQPLKAGDIMSLRYLRFKTMKNIMRNVATPSYADLLRMLCESYEFKDIKLRRDERKLLKQLNTDQKIIRFPVQETTGKSQKLSLAKVIRTPGEKLYLLAQYILTDVVEPSITLSHPSMRMEGDKVLQLGTRIMRAASEYYQSTLTFTAAANAFSLAKGLDVHMWPDTKVQIRQLKHSRMKKVIEKLIEARIMTLEDVEDADPRRIEMKLGKSFPFGNTLQGDVKDFPSELKVEMTHHAMSKESYSVDVKLSFKNTSESRLSTNHLPAKYPGMLFIGSEHDDRLLYVQRLPTREFDLDANMDASANIVFHGRFTCTNVSSGNVPLCFVARVIFERCIGRDVVEYHVVNRGGASPRTPDKSGVSPAKSPTSTTPASTMKQTKIIADAHTKKFRLMNSDDEVRRKVAFEDFKLSNESSPNSSPRERKATSRSEDVCNRCGVKGHWAKDCLYPDNRPEELRPGPKPTDKCRRCGELGHFARDCSFDEDTCKICQQHGHRARDCPSVADVFASLDDTTTTVNDASDSDKEENWEFVFG</sequence>
<dbReference type="SMART" id="SM00343">
    <property type="entry name" value="ZnF_C2HC"/>
    <property type="match status" value="3"/>
</dbReference>
<dbReference type="InterPro" id="IPR014001">
    <property type="entry name" value="Helicase_ATP-bd"/>
</dbReference>
<dbReference type="GO" id="GO:0005634">
    <property type="term" value="C:nucleus"/>
    <property type="evidence" value="ECO:0007669"/>
    <property type="project" value="EnsemblPlants"/>
</dbReference>
<feature type="compositionally biased region" description="Low complexity" evidence="12">
    <location>
        <begin position="889"/>
        <end position="902"/>
    </location>
</feature>
<keyword evidence="7" id="KW-0469">Meiosis</keyword>
<evidence type="ECO:0000256" key="11">
    <source>
        <dbReference type="PROSITE-ProRule" id="PRU00047"/>
    </source>
</evidence>
<dbReference type="Gene3D" id="1.10.10.10">
    <property type="entry name" value="Winged helix-like DNA-binding domain superfamily/Winged helix DNA-binding domain"/>
    <property type="match status" value="1"/>
</dbReference>
<comment type="similarity">
    <text evidence="1">Belongs to the helicase family. SKI2 subfamily.</text>
</comment>
<dbReference type="CDD" id="cd18795">
    <property type="entry name" value="SF2_C_Ski2"/>
    <property type="match status" value="1"/>
</dbReference>
<feature type="domain" description="Helicase ATP-binding" evidence="14">
    <location>
        <begin position="39"/>
        <end position="236"/>
    </location>
</feature>
<evidence type="ECO:0000256" key="12">
    <source>
        <dbReference type="SAM" id="MobiDB-lite"/>
    </source>
</evidence>
<evidence type="ECO:0000313" key="17">
    <source>
        <dbReference type="Proteomes" id="UP000001568"/>
    </source>
</evidence>
<evidence type="ECO:0000256" key="6">
    <source>
        <dbReference type="ARBA" id="ARBA00023235"/>
    </source>
</evidence>
<dbReference type="SMART" id="SM00973">
    <property type="entry name" value="Sec63"/>
    <property type="match status" value="1"/>
</dbReference>
<dbReference type="Pfam" id="PF00271">
    <property type="entry name" value="Helicase_C"/>
    <property type="match status" value="1"/>
</dbReference>
<dbReference type="GO" id="GO:0043138">
    <property type="term" value="F:3'-5' DNA helicase activity"/>
    <property type="evidence" value="ECO:0007669"/>
    <property type="project" value="UniProtKB-EC"/>
</dbReference>
<dbReference type="Gene3D" id="3.40.50.300">
    <property type="entry name" value="P-loop containing nucleotide triphosphate hydrolases"/>
    <property type="match status" value="2"/>
</dbReference>
<evidence type="ECO:0000256" key="2">
    <source>
        <dbReference type="ARBA" id="ARBA00022741"/>
    </source>
</evidence>
<keyword evidence="4" id="KW-0347">Helicase</keyword>
<protein>
    <recommendedName>
        <fullName evidence="9">DNA 3'-5' helicase</fullName>
        <ecNumber evidence="9">5.6.2.4</ecNumber>
    </recommendedName>
</protein>
<evidence type="ECO:0000256" key="9">
    <source>
        <dbReference type="ARBA" id="ARBA00034808"/>
    </source>
</evidence>
<dbReference type="GO" id="GO:0003676">
    <property type="term" value="F:nucleic acid binding"/>
    <property type="evidence" value="ECO:0007669"/>
    <property type="project" value="InterPro"/>
</dbReference>
<dbReference type="Proteomes" id="UP000001568">
    <property type="component" value="Chromosome 5"/>
</dbReference>
<keyword evidence="17" id="KW-1185">Reference proteome</keyword>
<evidence type="ECO:0000256" key="1">
    <source>
        <dbReference type="ARBA" id="ARBA00010140"/>
    </source>
</evidence>
<evidence type="ECO:0000259" key="15">
    <source>
        <dbReference type="PROSITE" id="PS51194"/>
    </source>
</evidence>
<keyword evidence="3" id="KW-0378">Hydrolase</keyword>
<dbReference type="Pfam" id="PF23445">
    <property type="entry name" value="WHD_SNRNP200"/>
    <property type="match status" value="1"/>
</dbReference>
<evidence type="ECO:0000256" key="10">
    <source>
        <dbReference type="ARBA" id="ARBA00048988"/>
    </source>
</evidence>
<dbReference type="Gene3D" id="4.10.60.10">
    <property type="entry name" value="Zinc finger, CCHC-type"/>
    <property type="match status" value="2"/>
</dbReference>
<dbReference type="Pfam" id="PF00270">
    <property type="entry name" value="DEAD"/>
    <property type="match status" value="1"/>
</dbReference>
<keyword evidence="5" id="KW-0067">ATP-binding</keyword>
<organism evidence="16 17">
    <name type="scientific">Ostreococcus lucimarinus (strain CCE9901)</name>
    <dbReference type="NCBI Taxonomy" id="436017"/>
    <lineage>
        <taxon>Eukaryota</taxon>
        <taxon>Viridiplantae</taxon>
        <taxon>Chlorophyta</taxon>
        <taxon>Mamiellophyceae</taxon>
        <taxon>Mamiellales</taxon>
        <taxon>Bathycoccaceae</taxon>
        <taxon>Ostreococcus</taxon>
    </lineage>
</organism>
<dbReference type="InterPro" id="IPR011545">
    <property type="entry name" value="DEAD/DEAH_box_helicase_dom"/>
</dbReference>
<accession>A4RXZ9</accession>
<evidence type="ECO:0000256" key="7">
    <source>
        <dbReference type="ARBA" id="ARBA00023254"/>
    </source>
</evidence>
<feature type="domain" description="CCHC-type" evidence="13">
    <location>
        <begin position="960"/>
        <end position="973"/>
    </location>
</feature>
<evidence type="ECO:0000256" key="3">
    <source>
        <dbReference type="ARBA" id="ARBA00022801"/>
    </source>
</evidence>
<feature type="region of interest" description="Disordered" evidence="12">
    <location>
        <begin position="875"/>
        <end position="904"/>
    </location>
</feature>
<dbReference type="InterPro" id="IPR001878">
    <property type="entry name" value="Znf_CCHC"/>
</dbReference>
<dbReference type="KEGG" id="olu:OSTLU_31874"/>
<dbReference type="InterPro" id="IPR036390">
    <property type="entry name" value="WH_DNA-bd_sf"/>
</dbReference>
<dbReference type="SUPFAM" id="SSF158702">
    <property type="entry name" value="Sec63 N-terminal domain-like"/>
    <property type="match status" value="1"/>
</dbReference>
<dbReference type="SMART" id="SM00487">
    <property type="entry name" value="DEXDc"/>
    <property type="match status" value="1"/>
</dbReference>
<dbReference type="GO" id="GO:0016787">
    <property type="term" value="F:hydrolase activity"/>
    <property type="evidence" value="ECO:0007669"/>
    <property type="project" value="UniProtKB-KW"/>
</dbReference>
<gene>
    <name evidence="16" type="ORF">OSTLU_31874</name>
</gene>
<dbReference type="CDD" id="cd18023">
    <property type="entry name" value="DEXHc_HFM1"/>
    <property type="match status" value="1"/>
</dbReference>
<comment type="catalytic activity">
    <reaction evidence="10">
        <text>ATP + H2O = ADP + phosphate + H(+)</text>
        <dbReference type="Rhea" id="RHEA:13065"/>
        <dbReference type="ChEBI" id="CHEBI:15377"/>
        <dbReference type="ChEBI" id="CHEBI:15378"/>
        <dbReference type="ChEBI" id="CHEBI:30616"/>
        <dbReference type="ChEBI" id="CHEBI:43474"/>
        <dbReference type="ChEBI" id="CHEBI:456216"/>
        <dbReference type="EC" id="5.6.2.4"/>
    </reaction>
</comment>
<dbReference type="SUPFAM" id="SSF52540">
    <property type="entry name" value="P-loop containing nucleoside triphosphate hydrolases"/>
    <property type="match status" value="2"/>
</dbReference>
<keyword evidence="2" id="KW-0547">Nucleotide-binding</keyword>
<dbReference type="Gramene" id="ABO96376">
    <property type="protein sequence ID" value="ABO96376"/>
    <property type="gene ID" value="OSTLU_31874"/>
</dbReference>
<dbReference type="PROSITE" id="PS50158">
    <property type="entry name" value="ZF_CCHC"/>
    <property type="match status" value="3"/>
</dbReference>
<evidence type="ECO:0000256" key="4">
    <source>
        <dbReference type="ARBA" id="ARBA00022806"/>
    </source>
</evidence>
<dbReference type="PROSITE" id="PS51194">
    <property type="entry name" value="HELICASE_CTER"/>
    <property type="match status" value="1"/>
</dbReference>
<dbReference type="InterPro" id="IPR001650">
    <property type="entry name" value="Helicase_C-like"/>
</dbReference>
<dbReference type="SUPFAM" id="SSF46785">
    <property type="entry name" value="Winged helix' DNA-binding domain"/>
    <property type="match status" value="1"/>
</dbReference>
<dbReference type="RefSeq" id="XP_001418083.1">
    <property type="nucleotide sequence ID" value="XM_001418046.1"/>
</dbReference>
<dbReference type="Pfam" id="PF00098">
    <property type="entry name" value="zf-CCHC"/>
    <property type="match status" value="3"/>
</dbReference>
<dbReference type="GO" id="GO:0005524">
    <property type="term" value="F:ATP binding"/>
    <property type="evidence" value="ECO:0007669"/>
    <property type="project" value="UniProtKB-KW"/>
</dbReference>
<dbReference type="STRING" id="436017.A4RXZ9"/>
<dbReference type="InterPro" id="IPR004179">
    <property type="entry name" value="Sec63-dom"/>
</dbReference>
<proteinExistence type="inferred from homology"/>
<dbReference type="SMART" id="SM00490">
    <property type="entry name" value="HELICc"/>
    <property type="match status" value="1"/>
</dbReference>
<feature type="domain" description="CCHC-type" evidence="13">
    <location>
        <begin position="992"/>
        <end position="1006"/>
    </location>
</feature>
<dbReference type="InterPro" id="IPR027417">
    <property type="entry name" value="P-loop_NTPase"/>
</dbReference>
<feature type="compositionally biased region" description="Basic and acidic residues" evidence="12">
    <location>
        <begin position="947"/>
        <end position="957"/>
    </location>
</feature>
<dbReference type="EMBL" id="CP000585">
    <property type="protein sequence ID" value="ABO96376.1"/>
    <property type="molecule type" value="Genomic_DNA"/>
</dbReference>
<keyword evidence="11" id="KW-0479">Metal-binding</keyword>
<dbReference type="InterPro" id="IPR036875">
    <property type="entry name" value="Znf_CCHC_sf"/>
</dbReference>
<name>A4RXZ9_OSTLU</name>
<evidence type="ECO:0000256" key="8">
    <source>
        <dbReference type="ARBA" id="ARBA00034617"/>
    </source>
</evidence>
<dbReference type="InterPro" id="IPR052247">
    <property type="entry name" value="Meiotic_Crossover_Helicase"/>
</dbReference>
<dbReference type="FunFam" id="1.10.10.10:FF:000012">
    <property type="entry name" value="U5 small nuclear ribonucleoprotein helicase"/>
    <property type="match status" value="1"/>
</dbReference>
<keyword evidence="11" id="KW-0863">Zinc-finger</keyword>
<dbReference type="PANTHER" id="PTHR47835">
    <property type="entry name" value="HFM1, ATP DEPENDENT DNA HELICASE HOMOLOG"/>
    <property type="match status" value="1"/>
</dbReference>
<dbReference type="Gene3D" id="1.10.3380.10">
    <property type="entry name" value="Sec63 N-terminal domain-like domain"/>
    <property type="match status" value="1"/>
</dbReference>
<dbReference type="eggNOG" id="KOG4400">
    <property type="taxonomic scope" value="Eukaryota"/>
</dbReference>
<feature type="region of interest" description="Disordered" evidence="12">
    <location>
        <begin position="937"/>
        <end position="957"/>
    </location>
</feature>
<reference evidence="16 17" key="1">
    <citation type="journal article" date="2007" name="Proc. Natl. Acad. Sci. U.S.A.">
        <title>The tiny eukaryote Ostreococcus provides genomic insights into the paradox of plankton speciation.</title>
        <authorList>
            <person name="Palenik B."/>
            <person name="Grimwood J."/>
            <person name="Aerts A."/>
            <person name="Rouze P."/>
            <person name="Salamov A."/>
            <person name="Putnam N."/>
            <person name="Dupont C."/>
            <person name="Jorgensen R."/>
            <person name="Derelle E."/>
            <person name="Rombauts S."/>
            <person name="Zhou K."/>
            <person name="Otillar R."/>
            <person name="Merchant S.S."/>
            <person name="Podell S."/>
            <person name="Gaasterland T."/>
            <person name="Napoli C."/>
            <person name="Gendler K."/>
            <person name="Manuell A."/>
            <person name="Tai V."/>
            <person name="Vallon O."/>
            <person name="Piganeau G."/>
            <person name="Jancek S."/>
            <person name="Heijde M."/>
            <person name="Jabbari K."/>
            <person name="Bowler C."/>
            <person name="Lohr M."/>
            <person name="Robbens S."/>
            <person name="Werner G."/>
            <person name="Dubchak I."/>
            <person name="Pazour G.J."/>
            <person name="Ren Q."/>
            <person name="Paulsen I."/>
            <person name="Delwiche C."/>
            <person name="Schmutz J."/>
            <person name="Rokhsar D."/>
            <person name="Van de Peer Y."/>
            <person name="Moreau H."/>
            <person name="Grigoriev I.V."/>
        </authorList>
    </citation>
    <scope>NUCLEOTIDE SEQUENCE [LARGE SCALE GENOMIC DNA]</scope>
    <source>
        <strain evidence="16 17">CCE9901</strain>
    </source>
</reference>
<keyword evidence="11" id="KW-0862">Zinc</keyword>
<evidence type="ECO:0000259" key="14">
    <source>
        <dbReference type="PROSITE" id="PS51192"/>
    </source>
</evidence>
<dbReference type="eggNOG" id="KOG0952">
    <property type="taxonomic scope" value="Eukaryota"/>
</dbReference>
<dbReference type="PANTHER" id="PTHR47835:SF3">
    <property type="entry name" value="HELICASE FOR MEIOSIS 1"/>
    <property type="match status" value="1"/>
</dbReference>
<feature type="domain" description="Helicase C-terminal" evidence="15">
    <location>
        <begin position="266"/>
        <end position="472"/>
    </location>
</feature>
<dbReference type="PROSITE" id="PS51192">
    <property type="entry name" value="HELICASE_ATP_BIND_1"/>
    <property type="match status" value="1"/>
</dbReference>
<dbReference type="GO" id="GO:0005694">
    <property type="term" value="C:chromosome"/>
    <property type="evidence" value="ECO:0007669"/>
    <property type="project" value="EnsemblPlants"/>
</dbReference>
<dbReference type="HOGENOM" id="CLU_000335_0_2_1"/>
<dbReference type="InterPro" id="IPR057842">
    <property type="entry name" value="WH_MER3"/>
</dbReference>
<dbReference type="GO" id="GO:0007131">
    <property type="term" value="P:reciprocal meiotic recombination"/>
    <property type="evidence" value="ECO:0007669"/>
    <property type="project" value="EnsemblPlants"/>
</dbReference>
<comment type="catalytic activity">
    <reaction evidence="8">
        <text>Couples ATP hydrolysis with the unwinding of duplex DNA by translocating in the 3'-5' direction.</text>
        <dbReference type="EC" id="5.6.2.4"/>
    </reaction>
</comment>
<keyword evidence="6" id="KW-0413">Isomerase</keyword>
<dbReference type="SUPFAM" id="SSF57756">
    <property type="entry name" value="Retrovirus zinc finger-like domains"/>
    <property type="match status" value="2"/>
</dbReference>
<dbReference type="GeneID" id="5001998"/>
<dbReference type="OMA" id="RFGFAWI"/>
<evidence type="ECO:0000313" key="16">
    <source>
        <dbReference type="EMBL" id="ABO96376.1"/>
    </source>
</evidence>
<evidence type="ECO:0000259" key="13">
    <source>
        <dbReference type="PROSITE" id="PS50158"/>
    </source>
</evidence>
<dbReference type="Pfam" id="PF02889">
    <property type="entry name" value="Sec63"/>
    <property type="match status" value="1"/>
</dbReference>
<dbReference type="OrthoDB" id="5575at2759"/>
<dbReference type="InterPro" id="IPR036388">
    <property type="entry name" value="WH-like_DNA-bd_sf"/>
</dbReference>
<evidence type="ECO:0000256" key="5">
    <source>
        <dbReference type="ARBA" id="ARBA00022840"/>
    </source>
</evidence>
<feature type="domain" description="CCHC-type" evidence="13">
    <location>
        <begin position="1013"/>
        <end position="1028"/>
    </location>
</feature>
<dbReference type="AlphaFoldDB" id="A4RXZ9"/>
<dbReference type="EC" id="5.6.2.4" evidence="9"/>